<reference evidence="1 2" key="1">
    <citation type="submission" date="2022-04" db="EMBL/GenBank/DDBJ databases">
        <title>Positive selection, recombination, and allopatry shape intraspecific diversity of widespread and dominant cyanobacteria.</title>
        <authorList>
            <person name="Wei J."/>
            <person name="Shu W."/>
            <person name="Hu C."/>
        </authorList>
    </citation>
    <scope>NUCLEOTIDE SEQUENCE [LARGE SCALE GENOMIC DNA]</scope>
    <source>
        <strain evidence="1 2">GB2-A5</strain>
    </source>
</reference>
<protein>
    <submittedName>
        <fullName evidence="1">Uncharacterized protein</fullName>
    </submittedName>
</protein>
<accession>A0ABV0JSJ0</accession>
<keyword evidence="2" id="KW-1185">Reference proteome</keyword>
<evidence type="ECO:0000313" key="2">
    <source>
        <dbReference type="Proteomes" id="UP001442494"/>
    </source>
</evidence>
<gene>
    <name evidence="1" type="ORF">NDI37_14315</name>
</gene>
<dbReference type="RefSeq" id="WP_190420141.1">
    <property type="nucleotide sequence ID" value="NZ_JAMPKK010000029.1"/>
</dbReference>
<dbReference type="EMBL" id="JAMPKK010000029">
    <property type="protein sequence ID" value="MEP0865642.1"/>
    <property type="molecule type" value="Genomic_DNA"/>
</dbReference>
<comment type="caution">
    <text evidence="1">The sequence shown here is derived from an EMBL/GenBank/DDBJ whole genome shotgun (WGS) entry which is preliminary data.</text>
</comment>
<dbReference type="Proteomes" id="UP001442494">
    <property type="component" value="Unassembled WGS sequence"/>
</dbReference>
<proteinExistence type="predicted"/>
<sequence>MRTGFLYFPALQMYPVIVRRFRVINLERLKKSRFYIVMGNDYDRFLQHRDREYSQLLEYLAH</sequence>
<organism evidence="1 2">
    <name type="scientific">Funiculus sociatus GB2-A5</name>
    <dbReference type="NCBI Taxonomy" id="2933946"/>
    <lineage>
        <taxon>Bacteria</taxon>
        <taxon>Bacillati</taxon>
        <taxon>Cyanobacteriota</taxon>
        <taxon>Cyanophyceae</taxon>
        <taxon>Coleofasciculales</taxon>
        <taxon>Coleofasciculaceae</taxon>
        <taxon>Funiculus</taxon>
    </lineage>
</organism>
<name>A0ABV0JSJ0_9CYAN</name>
<evidence type="ECO:0000313" key="1">
    <source>
        <dbReference type="EMBL" id="MEP0865642.1"/>
    </source>
</evidence>